<feature type="transmembrane region" description="Helical" evidence="7">
    <location>
        <begin position="321"/>
        <end position="340"/>
    </location>
</feature>
<dbReference type="Proteomes" id="UP000663075">
    <property type="component" value="Chromosome"/>
</dbReference>
<proteinExistence type="predicted"/>
<dbReference type="Pfam" id="PF04055">
    <property type="entry name" value="Radical_SAM"/>
    <property type="match status" value="1"/>
</dbReference>
<evidence type="ECO:0000256" key="6">
    <source>
        <dbReference type="ARBA" id="ARBA00023014"/>
    </source>
</evidence>
<dbReference type="InterPro" id="IPR006638">
    <property type="entry name" value="Elp3/MiaA/NifB-like_rSAM"/>
</dbReference>
<sequence>MIFNTCSIRELSQKKVFYFLKKNKKKFLNIFNGCLSNIYFYLLLKKKYINLIIDNFTIFYLIYLLYYYYFYFCKQIFLKNNNFNNFELLSQNFTIILMEGCNKYCSYCIIPYTKGREDYYNIFFILKKIYFQNNFFLELFFLGQNINYYKFYLFNKIFNFYFFLKICFELSLNYLINYITSNPKNLIFYFSYYKNFNFIHIPLQSASNIILKYMNRNYSLNYYKNFIYFIKYNYSNFLNTSDFIICFPKELNIFFNKTILSLEKLLFDKSYIFIYNIRSFTSSIYFFNNINYNLKKYRYLKINNKIKCNMSYIIKTFYNKIYFLLIKSICLIYNNIFYSFINNKFIYYFLNVNFLKIKKFILFNIKKIILKKIFSCFL</sequence>
<evidence type="ECO:0000256" key="7">
    <source>
        <dbReference type="SAM" id="Phobius"/>
    </source>
</evidence>
<protein>
    <submittedName>
        <fullName evidence="10">Uncharacterized protein</fullName>
    </submittedName>
</protein>
<evidence type="ECO:0000256" key="4">
    <source>
        <dbReference type="ARBA" id="ARBA00022723"/>
    </source>
</evidence>
<dbReference type="SFLD" id="SFLDS00029">
    <property type="entry name" value="Radical_SAM"/>
    <property type="match status" value="1"/>
</dbReference>
<keyword evidence="7" id="KW-1133">Transmembrane helix</keyword>
<feature type="domain" description="MTTase N-terminal" evidence="8">
    <location>
        <begin position="1"/>
        <end position="70"/>
    </location>
</feature>
<evidence type="ECO:0000259" key="8">
    <source>
        <dbReference type="PROSITE" id="PS51449"/>
    </source>
</evidence>
<evidence type="ECO:0000313" key="11">
    <source>
        <dbReference type="Proteomes" id="UP000663075"/>
    </source>
</evidence>
<dbReference type="GO" id="GO:0005829">
    <property type="term" value="C:cytosol"/>
    <property type="evidence" value="ECO:0007669"/>
    <property type="project" value="TreeGrafter"/>
</dbReference>
<feature type="transmembrane region" description="Helical" evidence="7">
    <location>
        <begin position="50"/>
        <end position="69"/>
    </location>
</feature>
<dbReference type="PANTHER" id="PTHR43020">
    <property type="entry name" value="CDK5 REGULATORY SUBUNIT-ASSOCIATED PROTEIN 1"/>
    <property type="match status" value="1"/>
</dbReference>
<keyword evidence="6" id="KW-0411">Iron-sulfur</keyword>
<evidence type="ECO:0000256" key="5">
    <source>
        <dbReference type="ARBA" id="ARBA00023004"/>
    </source>
</evidence>
<accession>A0A974WKL3</accession>
<name>A0A974WKL3_9PROT</name>
<dbReference type="SMART" id="SM00729">
    <property type="entry name" value="Elp3"/>
    <property type="match status" value="1"/>
</dbReference>
<dbReference type="InterPro" id="IPR007197">
    <property type="entry name" value="rSAM"/>
</dbReference>
<reference evidence="10" key="1">
    <citation type="submission" date="2017-11" db="EMBL/GenBank/DDBJ databases">
        <authorList>
            <person name="Jian Z."/>
        </authorList>
    </citation>
    <scope>NUCLEOTIDE SEQUENCE</scope>
    <source>
        <strain evidence="10">YC</strain>
    </source>
</reference>
<dbReference type="AlphaFoldDB" id="A0A974WKL3"/>
<dbReference type="InterPro" id="IPR020612">
    <property type="entry name" value="Methylthiotransferase_CS"/>
</dbReference>
<feature type="transmembrane region" description="Helical" evidence="7">
    <location>
        <begin position="27"/>
        <end position="44"/>
    </location>
</feature>
<dbReference type="GO" id="GO:0051539">
    <property type="term" value="F:4 iron, 4 sulfur cluster binding"/>
    <property type="evidence" value="ECO:0007669"/>
    <property type="project" value="UniProtKB-KW"/>
</dbReference>
<feature type="transmembrane region" description="Helical" evidence="7">
    <location>
        <begin position="157"/>
        <end position="176"/>
    </location>
</feature>
<evidence type="ECO:0000313" key="10">
    <source>
        <dbReference type="EMBL" id="QSF25345.1"/>
    </source>
</evidence>
<keyword evidence="2" id="KW-0004">4Fe-4S</keyword>
<comment type="cofactor">
    <cofactor evidence="1">
        <name>[4Fe-4S] cluster</name>
        <dbReference type="ChEBI" id="CHEBI:49883"/>
    </cofactor>
</comment>
<dbReference type="PROSITE" id="PS01278">
    <property type="entry name" value="MTTASE_RADICAL"/>
    <property type="match status" value="1"/>
</dbReference>
<evidence type="ECO:0000256" key="2">
    <source>
        <dbReference type="ARBA" id="ARBA00022485"/>
    </source>
</evidence>
<keyword evidence="11" id="KW-1185">Reference proteome</keyword>
<dbReference type="EMBL" id="CP024850">
    <property type="protein sequence ID" value="QSF25345.1"/>
    <property type="molecule type" value="Genomic_DNA"/>
</dbReference>
<feature type="domain" description="Radical SAM core" evidence="9">
    <location>
        <begin position="87"/>
        <end position="313"/>
    </location>
</feature>
<keyword evidence="4" id="KW-0479">Metal-binding</keyword>
<dbReference type="SUPFAM" id="SSF102114">
    <property type="entry name" value="Radical SAM enzymes"/>
    <property type="match status" value="1"/>
</dbReference>
<dbReference type="InterPro" id="IPR023404">
    <property type="entry name" value="rSAM_horseshoe"/>
</dbReference>
<dbReference type="GO" id="GO:0035597">
    <property type="term" value="F:tRNA-2-methylthio-N(6)-dimethylallyladenosine(37) synthase activity"/>
    <property type="evidence" value="ECO:0007669"/>
    <property type="project" value="TreeGrafter"/>
</dbReference>
<keyword evidence="7" id="KW-0812">Transmembrane</keyword>
<dbReference type="PANTHER" id="PTHR43020:SF2">
    <property type="entry name" value="MITOCHONDRIAL TRNA METHYLTHIOTRANSFERASE CDK5RAP1"/>
    <property type="match status" value="1"/>
</dbReference>
<keyword evidence="7" id="KW-0472">Membrane</keyword>
<evidence type="ECO:0000259" key="9">
    <source>
        <dbReference type="PROSITE" id="PS51918"/>
    </source>
</evidence>
<dbReference type="PROSITE" id="PS51449">
    <property type="entry name" value="MTTASE_N"/>
    <property type="match status" value="1"/>
</dbReference>
<dbReference type="InterPro" id="IPR013848">
    <property type="entry name" value="Methylthiotransferase_N"/>
</dbReference>
<evidence type="ECO:0000256" key="1">
    <source>
        <dbReference type="ARBA" id="ARBA00001966"/>
    </source>
</evidence>
<keyword evidence="3" id="KW-0949">S-adenosyl-L-methionine</keyword>
<dbReference type="PROSITE" id="PS51918">
    <property type="entry name" value="RADICAL_SAM"/>
    <property type="match status" value="1"/>
</dbReference>
<evidence type="ECO:0000256" key="3">
    <source>
        <dbReference type="ARBA" id="ARBA00022691"/>
    </source>
</evidence>
<gene>
    <name evidence="10" type="ORF">CU086_00755</name>
</gene>
<organism evidence="10 11">
    <name type="scientific">Candidatus Nasuia deltocephalincola</name>
    <dbReference type="NCBI Taxonomy" id="1160784"/>
    <lineage>
        <taxon>Bacteria</taxon>
        <taxon>Pseudomonadati</taxon>
        <taxon>Pseudomonadota</taxon>
        <taxon>Betaproteobacteria</taxon>
        <taxon>Candidatus Nasuia</taxon>
    </lineage>
</organism>
<keyword evidence="5" id="KW-0408">Iron</keyword>
<dbReference type="InterPro" id="IPR058240">
    <property type="entry name" value="rSAM_sf"/>
</dbReference>
<dbReference type="GO" id="GO:0046872">
    <property type="term" value="F:metal ion binding"/>
    <property type="evidence" value="ECO:0007669"/>
    <property type="project" value="UniProtKB-KW"/>
</dbReference>
<dbReference type="Gene3D" id="3.80.30.20">
    <property type="entry name" value="tm_1862 like domain"/>
    <property type="match status" value="1"/>
</dbReference>